<feature type="transmembrane region" description="Helical" evidence="6">
    <location>
        <begin position="279"/>
        <end position="295"/>
    </location>
</feature>
<feature type="transmembrane region" description="Helical" evidence="6">
    <location>
        <begin position="240"/>
        <end position="267"/>
    </location>
</feature>
<organism evidence="7 8">
    <name type="scientific">Variovorax guangxiensis</name>
    <dbReference type="NCBI Taxonomy" id="1775474"/>
    <lineage>
        <taxon>Bacteria</taxon>
        <taxon>Pseudomonadati</taxon>
        <taxon>Pseudomonadota</taxon>
        <taxon>Betaproteobacteria</taxon>
        <taxon>Burkholderiales</taxon>
        <taxon>Comamonadaceae</taxon>
        <taxon>Variovorax</taxon>
    </lineage>
</organism>
<keyword evidence="3 6" id="KW-0812">Transmembrane</keyword>
<keyword evidence="2" id="KW-1003">Cell membrane</keyword>
<feature type="transmembrane region" description="Helical" evidence="6">
    <location>
        <begin position="207"/>
        <end position="228"/>
    </location>
</feature>
<evidence type="ECO:0000256" key="4">
    <source>
        <dbReference type="ARBA" id="ARBA00022989"/>
    </source>
</evidence>
<dbReference type="GO" id="GO:0005886">
    <property type="term" value="C:plasma membrane"/>
    <property type="evidence" value="ECO:0007669"/>
    <property type="project" value="UniProtKB-SubCell"/>
</dbReference>
<feature type="transmembrane region" description="Helical" evidence="6">
    <location>
        <begin position="156"/>
        <end position="176"/>
    </location>
</feature>
<evidence type="ECO:0000313" key="8">
    <source>
        <dbReference type="Proteomes" id="UP000319212"/>
    </source>
</evidence>
<dbReference type="Proteomes" id="UP000319212">
    <property type="component" value="Unassembled WGS sequence"/>
</dbReference>
<evidence type="ECO:0000256" key="5">
    <source>
        <dbReference type="ARBA" id="ARBA00023136"/>
    </source>
</evidence>
<comment type="caution">
    <text evidence="7">The sequence shown here is derived from an EMBL/GenBank/DDBJ whole genome shotgun (WGS) entry which is preliminary data.</text>
</comment>
<evidence type="ECO:0000313" key="7">
    <source>
        <dbReference type="EMBL" id="TPG23585.1"/>
    </source>
</evidence>
<dbReference type="PANTHER" id="PTHR30482:SF10">
    <property type="entry name" value="HIGH-AFFINITY BRANCHED-CHAIN AMINO ACID TRANSPORT PROTEIN BRAE"/>
    <property type="match status" value="1"/>
</dbReference>
<evidence type="ECO:0000256" key="2">
    <source>
        <dbReference type="ARBA" id="ARBA00022475"/>
    </source>
</evidence>
<keyword evidence="4 6" id="KW-1133">Transmembrane helix</keyword>
<dbReference type="EMBL" id="RCZI01000009">
    <property type="protein sequence ID" value="TPG23585.1"/>
    <property type="molecule type" value="Genomic_DNA"/>
</dbReference>
<proteinExistence type="predicted"/>
<dbReference type="OrthoDB" id="9814461at2"/>
<feature type="transmembrane region" description="Helical" evidence="6">
    <location>
        <begin position="31"/>
        <end position="48"/>
    </location>
</feature>
<dbReference type="PANTHER" id="PTHR30482">
    <property type="entry name" value="HIGH-AFFINITY BRANCHED-CHAIN AMINO ACID TRANSPORT SYSTEM PERMEASE"/>
    <property type="match status" value="1"/>
</dbReference>
<dbReference type="InterPro" id="IPR043428">
    <property type="entry name" value="LivM-like"/>
</dbReference>
<accession>A0A502DDC1</accession>
<name>A0A502DDC1_9BURK</name>
<dbReference type="AlphaFoldDB" id="A0A502DDC1"/>
<evidence type="ECO:0000256" key="1">
    <source>
        <dbReference type="ARBA" id="ARBA00004651"/>
    </source>
</evidence>
<gene>
    <name evidence="7" type="ORF">EAH82_20505</name>
</gene>
<feature type="transmembrane region" description="Helical" evidence="6">
    <location>
        <begin position="54"/>
        <end position="74"/>
    </location>
</feature>
<reference evidence="7 8" key="1">
    <citation type="journal article" date="2019" name="Environ. Microbiol.">
        <title>Species interactions and distinct microbial communities in high Arctic permafrost affected cryosols are associated with the CH4 and CO2 gas fluxes.</title>
        <authorList>
            <person name="Altshuler I."/>
            <person name="Hamel J."/>
            <person name="Turney S."/>
            <person name="Magnuson E."/>
            <person name="Levesque R."/>
            <person name="Greer C."/>
            <person name="Whyte L.G."/>
        </authorList>
    </citation>
    <scope>NUCLEOTIDE SEQUENCE [LARGE SCALE GENOMIC DNA]</scope>
    <source>
        <strain evidence="7 8">S06.C</strain>
    </source>
</reference>
<feature type="transmembrane region" description="Helical" evidence="6">
    <location>
        <begin position="81"/>
        <end position="104"/>
    </location>
</feature>
<comment type="subcellular location">
    <subcellularLocation>
        <location evidence="1">Cell membrane</location>
        <topology evidence="1">Multi-pass membrane protein</topology>
    </subcellularLocation>
</comment>
<dbReference type="GO" id="GO:0015658">
    <property type="term" value="F:branched-chain amino acid transmembrane transporter activity"/>
    <property type="evidence" value="ECO:0007669"/>
    <property type="project" value="InterPro"/>
</dbReference>
<sequence>MKKTPLVMLTTALGLVALFVPFVLSDYQLQVAVMVGIFALLALSLNVLSGYAGMISLGHAGFFLIGSYTSAILATRYAMPFPVSLAAAVALTAASGLLLAVPAMKLSGHFLAVITIAFGLILHLLSINLEFITNGVSGISNIARPGIGGWSLKSDLAYYFFVLGVLALVCLLVSAYTRSGYGRALSALRDDEVAAGCMGVNVNLAKIHAFVISAAIAGLAGCLYAHYVRYINPESFTLDISIRILIMMVVGGIGSIFGSLVGALVVYVLPEALRFLNDYYYLVFGFVIILLMLFLPRGLVSLIPGASGAVGNASAGRGSRP</sequence>
<keyword evidence="5 6" id="KW-0472">Membrane</keyword>
<feature type="transmembrane region" description="Helical" evidence="6">
    <location>
        <begin position="110"/>
        <end position="136"/>
    </location>
</feature>
<feature type="transmembrane region" description="Helical" evidence="6">
    <location>
        <begin position="6"/>
        <end position="24"/>
    </location>
</feature>
<dbReference type="RefSeq" id="WP_140845107.1">
    <property type="nucleotide sequence ID" value="NZ_RCZI01000009.1"/>
</dbReference>
<dbReference type="InterPro" id="IPR001851">
    <property type="entry name" value="ABC_transp_permease"/>
</dbReference>
<dbReference type="Pfam" id="PF02653">
    <property type="entry name" value="BPD_transp_2"/>
    <property type="match status" value="1"/>
</dbReference>
<protein>
    <submittedName>
        <fullName evidence="7">Branched-chain amino acid ABC transporter permease</fullName>
    </submittedName>
</protein>
<dbReference type="CDD" id="cd06581">
    <property type="entry name" value="TM_PBP1_LivM_like"/>
    <property type="match status" value="1"/>
</dbReference>
<evidence type="ECO:0000256" key="6">
    <source>
        <dbReference type="SAM" id="Phobius"/>
    </source>
</evidence>
<evidence type="ECO:0000256" key="3">
    <source>
        <dbReference type="ARBA" id="ARBA00022692"/>
    </source>
</evidence>